<organism evidence="1 2">
    <name type="scientific">Microbispora cellulosiformans</name>
    <dbReference type="NCBI Taxonomy" id="2614688"/>
    <lineage>
        <taxon>Bacteria</taxon>
        <taxon>Bacillati</taxon>
        <taxon>Actinomycetota</taxon>
        <taxon>Actinomycetes</taxon>
        <taxon>Streptosporangiales</taxon>
        <taxon>Streptosporangiaceae</taxon>
        <taxon>Microbispora</taxon>
    </lineage>
</organism>
<comment type="caution">
    <text evidence="1">The sequence shown here is derived from an EMBL/GenBank/DDBJ whole genome shotgun (WGS) entry which is preliminary data.</text>
</comment>
<dbReference type="RefSeq" id="WP_150937267.1">
    <property type="nucleotide sequence ID" value="NZ_VYTZ01000011.1"/>
</dbReference>
<dbReference type="Proteomes" id="UP000327011">
    <property type="component" value="Unassembled WGS sequence"/>
</dbReference>
<keyword evidence="2" id="KW-1185">Reference proteome</keyword>
<gene>
    <name evidence="1" type="ORF">F5972_27280</name>
</gene>
<dbReference type="EMBL" id="VYTZ01000011">
    <property type="protein sequence ID" value="KAA9375461.1"/>
    <property type="molecule type" value="Genomic_DNA"/>
</dbReference>
<evidence type="ECO:0000313" key="2">
    <source>
        <dbReference type="Proteomes" id="UP000327011"/>
    </source>
</evidence>
<accession>A0A5J5JV76</accession>
<protein>
    <recommendedName>
        <fullName evidence="3">Acyl-CoA dehydrogenase/oxidase C-terminal domain-containing protein</fullName>
    </recommendedName>
</protein>
<name>A0A5J5JV76_9ACTN</name>
<reference evidence="1 2" key="1">
    <citation type="submission" date="2019-09" db="EMBL/GenBank/DDBJ databases">
        <title>Screening of Novel Bioactive Compounds from Soil-Associated.</title>
        <authorList>
            <person name="Gong X."/>
        </authorList>
    </citation>
    <scope>NUCLEOTIDE SEQUENCE [LARGE SCALE GENOMIC DNA]</scope>
    <source>
        <strain evidence="1 2">Gxj-6</strain>
    </source>
</reference>
<dbReference type="AlphaFoldDB" id="A0A5J5JV76"/>
<proteinExistence type="predicted"/>
<sequence length="194" mass="20325">MTTAVLGSYPSLLDALHADVTSGGFVASPSGSVLASAEALGVAGAGRFGRFGLACVPASAGSARDDATAARFAEGLLALQHTVLRRTLAHTITRLGERVSEGTSLLSRPQLQADLADVAMELQEEAAEPEEEAGRDVRWARHQRLTCTGRVLLRLLGGYSMLAEGPGADLYLAEVAGNVYLQPGPDHRVEDHHA</sequence>
<evidence type="ECO:0008006" key="3">
    <source>
        <dbReference type="Google" id="ProtNLM"/>
    </source>
</evidence>
<evidence type="ECO:0000313" key="1">
    <source>
        <dbReference type="EMBL" id="KAA9375461.1"/>
    </source>
</evidence>